<accession>A0A1Q9DT35</accession>
<feature type="compositionally biased region" description="Polar residues" evidence="1">
    <location>
        <begin position="172"/>
        <end position="181"/>
    </location>
</feature>
<dbReference type="OrthoDB" id="436628at2759"/>
<feature type="region of interest" description="Disordered" evidence="1">
    <location>
        <begin position="92"/>
        <end position="183"/>
    </location>
</feature>
<feature type="compositionally biased region" description="Low complexity" evidence="1">
    <location>
        <begin position="307"/>
        <end position="317"/>
    </location>
</feature>
<sequence>MSDRSIKDALTYQATDLAIGRLEQHHSASTLPRDFRIAMAYKGQGGMQSWCCHSCRQWRKATAIFCPQCGNGGIGTQNAGYMQQAWWQDGWQPDQWHHGHSHQMPKSPRRKSPRKAGWNTSDNEGGKGKGKGKKGHQGTGDGQIRAVVPRSDALPASPVGQINTVPSPPAGNKQSTEQGGQTAAEKQLEQLVVALKQSNAELPPGVAEIVSSHAQSSTKQAAKSLHKTVTMQTAARSNLEQLRTQRRQYAAGWTSYLNSVTNLLTQQFQKQEDTMAQFDEAERAWMDQLSEATSQLARLAKEGQAQGSSVEEVAGSSSEDDMDAEENHAEHVKEKEARELHRAQHRQLLETLTAAKENSEAMAAAAERSGSRDGATEFVELRSCYFVDAAMAGRAGYGLILFAWHGCAWCYVGWAGSALGTIALSSSCDDDPAQGWMCLLGEYFSHGG</sequence>
<name>A0A1Q9DT35_SYMMI</name>
<dbReference type="EMBL" id="LSRX01000400">
    <property type="protein sequence ID" value="OLP98335.1"/>
    <property type="molecule type" value="Genomic_DNA"/>
</dbReference>
<keyword evidence="3" id="KW-1185">Reference proteome</keyword>
<evidence type="ECO:0000313" key="2">
    <source>
        <dbReference type="EMBL" id="OLP98335.1"/>
    </source>
</evidence>
<organism evidence="2 3">
    <name type="scientific">Symbiodinium microadriaticum</name>
    <name type="common">Dinoflagellate</name>
    <name type="synonym">Zooxanthella microadriatica</name>
    <dbReference type="NCBI Taxonomy" id="2951"/>
    <lineage>
        <taxon>Eukaryota</taxon>
        <taxon>Sar</taxon>
        <taxon>Alveolata</taxon>
        <taxon>Dinophyceae</taxon>
        <taxon>Suessiales</taxon>
        <taxon>Symbiodiniaceae</taxon>
        <taxon>Symbiodinium</taxon>
    </lineage>
</organism>
<evidence type="ECO:0000313" key="3">
    <source>
        <dbReference type="Proteomes" id="UP000186817"/>
    </source>
</evidence>
<proteinExistence type="predicted"/>
<feature type="compositionally biased region" description="Basic residues" evidence="1">
    <location>
        <begin position="98"/>
        <end position="114"/>
    </location>
</feature>
<evidence type="ECO:0000256" key="1">
    <source>
        <dbReference type="SAM" id="MobiDB-lite"/>
    </source>
</evidence>
<feature type="compositionally biased region" description="Basic and acidic residues" evidence="1">
    <location>
        <begin position="325"/>
        <end position="338"/>
    </location>
</feature>
<dbReference type="AlphaFoldDB" id="A0A1Q9DT35"/>
<gene>
    <name evidence="2" type="ORF">AK812_SmicGene19223</name>
</gene>
<dbReference type="Proteomes" id="UP000186817">
    <property type="component" value="Unassembled WGS sequence"/>
</dbReference>
<protein>
    <submittedName>
        <fullName evidence="2">Uncharacterized protein</fullName>
    </submittedName>
</protein>
<feature type="region of interest" description="Disordered" evidence="1">
    <location>
        <begin position="301"/>
        <end position="338"/>
    </location>
</feature>
<comment type="caution">
    <text evidence="2">The sequence shown here is derived from an EMBL/GenBank/DDBJ whole genome shotgun (WGS) entry which is preliminary data.</text>
</comment>
<reference evidence="2 3" key="1">
    <citation type="submission" date="2016-02" db="EMBL/GenBank/DDBJ databases">
        <title>Genome analysis of coral dinoflagellate symbionts highlights evolutionary adaptations to a symbiotic lifestyle.</title>
        <authorList>
            <person name="Aranda M."/>
            <person name="Li Y."/>
            <person name="Liew Y.J."/>
            <person name="Baumgarten S."/>
            <person name="Simakov O."/>
            <person name="Wilson M."/>
            <person name="Piel J."/>
            <person name="Ashoor H."/>
            <person name="Bougouffa S."/>
            <person name="Bajic V.B."/>
            <person name="Ryu T."/>
            <person name="Ravasi T."/>
            <person name="Bayer T."/>
            <person name="Micklem G."/>
            <person name="Kim H."/>
            <person name="Bhak J."/>
            <person name="Lajeunesse T.C."/>
            <person name="Voolstra C.R."/>
        </authorList>
    </citation>
    <scope>NUCLEOTIDE SEQUENCE [LARGE SCALE GENOMIC DNA]</scope>
    <source>
        <strain evidence="2 3">CCMP2467</strain>
    </source>
</reference>